<feature type="domain" description="Peptidase S24/S26A/S26B/S26C" evidence="4">
    <location>
        <begin position="124"/>
        <end position="223"/>
    </location>
</feature>
<protein>
    <submittedName>
        <fullName evidence="5">LexA family transcriptional regulator</fullName>
    </submittedName>
</protein>
<keyword evidence="2" id="KW-0238">DNA-binding</keyword>
<keyword evidence="3" id="KW-0804">Transcription</keyword>
<dbReference type="InterPro" id="IPR039418">
    <property type="entry name" value="LexA-like"/>
</dbReference>
<proteinExistence type="predicted"/>
<evidence type="ECO:0000256" key="1">
    <source>
        <dbReference type="ARBA" id="ARBA00023015"/>
    </source>
</evidence>
<evidence type="ECO:0000256" key="3">
    <source>
        <dbReference type="ARBA" id="ARBA00023163"/>
    </source>
</evidence>
<evidence type="ECO:0000259" key="4">
    <source>
        <dbReference type="Pfam" id="PF00717"/>
    </source>
</evidence>
<gene>
    <name evidence="5" type="ORF">I2I05_20430</name>
</gene>
<dbReference type="Gene3D" id="2.10.109.10">
    <property type="entry name" value="Umud Fragment, subunit A"/>
    <property type="match status" value="1"/>
</dbReference>
<dbReference type="PANTHER" id="PTHR40661:SF3">
    <property type="entry name" value="FELS-1 PROPHAGE TRANSCRIPTIONAL REGULATOR"/>
    <property type="match status" value="1"/>
</dbReference>
<organism evidence="5 6">
    <name type="scientific">Hymenobacter jeongseonensis</name>
    <dbReference type="NCBI Taxonomy" id="2791027"/>
    <lineage>
        <taxon>Bacteria</taxon>
        <taxon>Pseudomonadati</taxon>
        <taxon>Bacteroidota</taxon>
        <taxon>Cytophagia</taxon>
        <taxon>Cytophagales</taxon>
        <taxon>Hymenobacteraceae</taxon>
        <taxon>Hymenobacter</taxon>
    </lineage>
</organism>
<keyword evidence="6" id="KW-1185">Reference proteome</keyword>
<sequence>MENPTGVSDRIKQILAHYQLNANQASQKLGHTNASKVYKFLAGDFKPGYDSLVELLGTFPEVSGDWLLMGRGPMLRPGVEAPLLSGNVMTPGPTMPSRGISSGQVLTVTVDRTGKENTVFVPVQAQAGYTHSFNQEQFVGDLTPYHLPGFSGTCRAFEVAGDSMYPTYKHHDIVVCTFVDRWDQLRPDESYVLVTAENVLLKRLVAPITDRRGTIELHSDNSGQYRVHTMPVADLLELWMVRGFVSTNAPGRPDSALVRLREAIEEMGHNYQEVMRFLNNSARGSVELRGPILEVS</sequence>
<keyword evidence="1" id="KW-0805">Transcription regulation</keyword>
<dbReference type="InterPro" id="IPR036286">
    <property type="entry name" value="LexA/Signal_pep-like_sf"/>
</dbReference>
<dbReference type="CDD" id="cd06529">
    <property type="entry name" value="S24_LexA-like"/>
    <property type="match status" value="1"/>
</dbReference>
<evidence type="ECO:0000313" key="6">
    <source>
        <dbReference type="Proteomes" id="UP000597617"/>
    </source>
</evidence>
<accession>A0ABS0INL7</accession>
<dbReference type="EMBL" id="JADQDQ010000017">
    <property type="protein sequence ID" value="MBF9239772.1"/>
    <property type="molecule type" value="Genomic_DNA"/>
</dbReference>
<dbReference type="Pfam" id="PF00717">
    <property type="entry name" value="Peptidase_S24"/>
    <property type="match status" value="1"/>
</dbReference>
<dbReference type="SUPFAM" id="SSF51306">
    <property type="entry name" value="LexA/Signal peptidase"/>
    <property type="match status" value="1"/>
</dbReference>
<name>A0ABS0INL7_9BACT</name>
<dbReference type="PANTHER" id="PTHR40661">
    <property type="match status" value="1"/>
</dbReference>
<evidence type="ECO:0000256" key="2">
    <source>
        <dbReference type="ARBA" id="ARBA00023125"/>
    </source>
</evidence>
<dbReference type="RefSeq" id="WP_196284120.1">
    <property type="nucleotide sequence ID" value="NZ_JADQDQ010000017.1"/>
</dbReference>
<evidence type="ECO:0000313" key="5">
    <source>
        <dbReference type="EMBL" id="MBF9239772.1"/>
    </source>
</evidence>
<reference evidence="5 6" key="1">
    <citation type="submission" date="2020-11" db="EMBL/GenBank/DDBJ databases">
        <authorList>
            <person name="Kim M.K."/>
        </authorList>
    </citation>
    <scope>NUCLEOTIDE SEQUENCE [LARGE SCALE GENOMIC DNA]</scope>
    <source>
        <strain evidence="5 6">BT683</strain>
    </source>
</reference>
<dbReference type="Proteomes" id="UP000597617">
    <property type="component" value="Unassembled WGS sequence"/>
</dbReference>
<dbReference type="InterPro" id="IPR015927">
    <property type="entry name" value="Peptidase_S24_S26A/B/C"/>
</dbReference>
<comment type="caution">
    <text evidence="5">The sequence shown here is derived from an EMBL/GenBank/DDBJ whole genome shotgun (WGS) entry which is preliminary data.</text>
</comment>